<dbReference type="AlphaFoldDB" id="A0AAD2E9F8"/>
<sequence>MLYEPEEEYAEAKPEETEAVLSLVLEISMRRPQADQDKVSANAKDLVKKMLNPDPKQRLTAQEVLDHPWLQNAKNAPNVSLGETVRARLKQFSMMNKLKKRALRVIAEHLSAEEVAGIKEGFQLMDTGNKGKIDLNELRAGLHKLGHQIPDADIQVLMEVVSTLVRNLLGLSMLGYA</sequence>
<proteinExistence type="inferred from homology"/>
<keyword evidence="2" id="KW-0723">Serine/threonine-protein kinase</keyword>
<dbReference type="EMBL" id="OU503052">
    <property type="protein sequence ID" value="CAI9779470.1"/>
    <property type="molecule type" value="Genomic_DNA"/>
</dbReference>
<dbReference type="SUPFAM" id="SSF56112">
    <property type="entry name" value="Protein kinase-like (PK-like)"/>
    <property type="match status" value="1"/>
</dbReference>
<keyword evidence="4" id="KW-0547">Nucleotide-binding</keyword>
<organism evidence="9 10">
    <name type="scientific">Fraxinus pennsylvanica</name>
    <dbReference type="NCBI Taxonomy" id="56036"/>
    <lineage>
        <taxon>Eukaryota</taxon>
        <taxon>Viridiplantae</taxon>
        <taxon>Streptophyta</taxon>
        <taxon>Embryophyta</taxon>
        <taxon>Tracheophyta</taxon>
        <taxon>Spermatophyta</taxon>
        <taxon>Magnoliopsida</taxon>
        <taxon>eudicotyledons</taxon>
        <taxon>Gunneridae</taxon>
        <taxon>Pentapetalae</taxon>
        <taxon>asterids</taxon>
        <taxon>lamiids</taxon>
        <taxon>Lamiales</taxon>
        <taxon>Oleaceae</taxon>
        <taxon>Oleeae</taxon>
        <taxon>Fraxinus</taxon>
    </lineage>
</organism>
<evidence type="ECO:0000313" key="10">
    <source>
        <dbReference type="Proteomes" id="UP000834106"/>
    </source>
</evidence>
<dbReference type="Proteomes" id="UP000834106">
    <property type="component" value="Chromosome 17"/>
</dbReference>
<keyword evidence="5" id="KW-0418">Kinase</keyword>
<evidence type="ECO:0000259" key="7">
    <source>
        <dbReference type="PROSITE" id="PS50011"/>
    </source>
</evidence>
<evidence type="ECO:0000256" key="3">
    <source>
        <dbReference type="ARBA" id="ARBA00022679"/>
    </source>
</evidence>
<dbReference type="Pfam" id="PF13405">
    <property type="entry name" value="EF-hand_6"/>
    <property type="match status" value="1"/>
</dbReference>
<feature type="domain" description="EF-hand" evidence="8">
    <location>
        <begin position="113"/>
        <end position="148"/>
    </location>
</feature>
<dbReference type="Gene3D" id="1.10.238.10">
    <property type="entry name" value="EF-hand"/>
    <property type="match status" value="1"/>
</dbReference>
<dbReference type="GO" id="GO:0005524">
    <property type="term" value="F:ATP binding"/>
    <property type="evidence" value="ECO:0007669"/>
    <property type="project" value="UniProtKB-KW"/>
</dbReference>
<comment type="similarity">
    <text evidence="1">Belongs to the protein kinase superfamily. CAMK Ser/Thr protein kinase family. CaMK subfamily.</text>
</comment>
<protein>
    <recommendedName>
        <fullName evidence="11">Calcium-dependent protein kinase</fullName>
    </recommendedName>
</protein>
<dbReference type="Gene3D" id="1.10.510.10">
    <property type="entry name" value="Transferase(Phosphotransferase) domain 1"/>
    <property type="match status" value="1"/>
</dbReference>
<evidence type="ECO:0000259" key="8">
    <source>
        <dbReference type="PROSITE" id="PS50222"/>
    </source>
</evidence>
<dbReference type="SUPFAM" id="SSF47473">
    <property type="entry name" value="EF-hand"/>
    <property type="match status" value="1"/>
</dbReference>
<dbReference type="InterPro" id="IPR000719">
    <property type="entry name" value="Prot_kinase_dom"/>
</dbReference>
<dbReference type="Pfam" id="PF00069">
    <property type="entry name" value="Pkinase"/>
    <property type="match status" value="1"/>
</dbReference>
<name>A0AAD2E9F8_9LAMI</name>
<evidence type="ECO:0000256" key="2">
    <source>
        <dbReference type="ARBA" id="ARBA00022527"/>
    </source>
</evidence>
<evidence type="ECO:0000256" key="5">
    <source>
        <dbReference type="ARBA" id="ARBA00022777"/>
    </source>
</evidence>
<gene>
    <name evidence="9" type="ORF">FPE_LOCUS26900</name>
</gene>
<keyword evidence="10" id="KW-1185">Reference proteome</keyword>
<dbReference type="GO" id="GO:0004674">
    <property type="term" value="F:protein serine/threonine kinase activity"/>
    <property type="evidence" value="ECO:0007669"/>
    <property type="project" value="UniProtKB-KW"/>
</dbReference>
<feature type="domain" description="Protein kinase" evidence="7">
    <location>
        <begin position="1"/>
        <end position="70"/>
    </location>
</feature>
<evidence type="ECO:0008006" key="11">
    <source>
        <dbReference type="Google" id="ProtNLM"/>
    </source>
</evidence>
<dbReference type="PANTHER" id="PTHR24349">
    <property type="entry name" value="SERINE/THREONINE-PROTEIN KINASE"/>
    <property type="match status" value="1"/>
</dbReference>
<keyword evidence="3" id="KW-0808">Transferase</keyword>
<dbReference type="GO" id="GO:0005509">
    <property type="term" value="F:calcium ion binding"/>
    <property type="evidence" value="ECO:0007669"/>
    <property type="project" value="InterPro"/>
</dbReference>
<accession>A0AAD2E9F8</accession>
<evidence type="ECO:0000256" key="1">
    <source>
        <dbReference type="ARBA" id="ARBA00005354"/>
    </source>
</evidence>
<dbReference type="InterPro" id="IPR011009">
    <property type="entry name" value="Kinase-like_dom_sf"/>
</dbReference>
<reference evidence="9" key="1">
    <citation type="submission" date="2023-05" db="EMBL/GenBank/DDBJ databases">
        <authorList>
            <person name="Huff M."/>
        </authorList>
    </citation>
    <scope>NUCLEOTIDE SEQUENCE</scope>
</reference>
<dbReference type="PROSITE" id="PS50222">
    <property type="entry name" value="EF_HAND_2"/>
    <property type="match status" value="1"/>
</dbReference>
<dbReference type="PROSITE" id="PS50011">
    <property type="entry name" value="PROTEIN_KINASE_DOM"/>
    <property type="match status" value="1"/>
</dbReference>
<evidence type="ECO:0000313" key="9">
    <source>
        <dbReference type="EMBL" id="CAI9779470.1"/>
    </source>
</evidence>
<evidence type="ECO:0000256" key="6">
    <source>
        <dbReference type="ARBA" id="ARBA00022840"/>
    </source>
</evidence>
<dbReference type="InterPro" id="IPR011992">
    <property type="entry name" value="EF-hand-dom_pair"/>
</dbReference>
<keyword evidence="6" id="KW-0067">ATP-binding</keyword>
<dbReference type="InterPro" id="IPR050205">
    <property type="entry name" value="CDPK_Ser/Thr_kinases"/>
</dbReference>
<dbReference type="InterPro" id="IPR002048">
    <property type="entry name" value="EF_hand_dom"/>
</dbReference>
<evidence type="ECO:0000256" key="4">
    <source>
        <dbReference type="ARBA" id="ARBA00022741"/>
    </source>
</evidence>